<dbReference type="RefSeq" id="WP_124926726.1">
    <property type="nucleotide sequence ID" value="NZ_BMOH01000002.1"/>
</dbReference>
<protein>
    <submittedName>
        <fullName evidence="2">HlyD family efflux transporter periplasmic adaptor subunit</fullName>
    </submittedName>
</protein>
<feature type="transmembrane region" description="Helical" evidence="1">
    <location>
        <begin position="389"/>
        <end position="409"/>
    </location>
</feature>
<dbReference type="InterPro" id="IPR001193">
    <property type="entry name" value="MBTPS2"/>
</dbReference>
<feature type="transmembrane region" description="Helical" evidence="1">
    <location>
        <begin position="290"/>
        <end position="310"/>
    </location>
</feature>
<keyword evidence="1" id="KW-0472">Membrane</keyword>
<dbReference type="GO" id="GO:0004222">
    <property type="term" value="F:metalloendopeptidase activity"/>
    <property type="evidence" value="ECO:0007669"/>
    <property type="project" value="InterPro"/>
</dbReference>
<dbReference type="EMBL" id="RQXV01000007">
    <property type="protein sequence ID" value="RRC98665.1"/>
    <property type="molecule type" value="Genomic_DNA"/>
</dbReference>
<name>A0A3P1SPU7_9GAMM</name>
<keyword evidence="3" id="KW-1185">Reference proteome</keyword>
<sequence>MTADDEILWQYVAELRPQLRAQVQIVVQNYRAERWYLLQDSSSGRFIRMNSSAYQVLGRLNGEYSLREILALSNQGRNEENQALTSYDVLRILAQLHDADVLKGAIPLSAQDILSRYNKNLRFRRLRALSNPLALKISLLDPDRFLNVLQPLGRFIFSSAGAVIWLITLICAVLLGSSQFQALSSAVLGLSFGSASMVSVWLLYPMIKILHELGHGLAIKTFGGEVHEAGINMLVFFPVPYVDGSAAWAFRDKYKRALVGAAGIVVELYLAAIALIIWSLVEPGVVQDMALYTFIIASISTLLFNANPLLRFDGYYVLEDLIEIPNLASRSRRFYLYLVQRYLLNINSAASPVTARGERGWFICYGLLAPFYRLFILFTIAIYLTSEFLLIGAVLAGWAVMMQIISPLYRAVMFLLTSPTMQHRRFRGGMISGLFLLLVCGGLLLPMSLTTQAQGVVWMDDNSRIVAGTSGFISPEVKPQERQVEVGDVVVQLDNPDLLVEQQVLESRLRELRTRQVAVRQESRIQGGMVVDEIRAVEAELARLNARIGQLDVRTNAAGTLVLNNNLLFQGEFISQGDLLAYVVQQRAQVIRAVIPQERIGLLGREAVTADVMFAHQPGRRIHAEIIRQVPAGSRILPSASLGLNSGGNIRLDPADPKGQTAAEDFFVIDLIVPEIMDTDQIMSRVYVRLDHGYEPVGQQLLRSLQQLFLRQLNS</sequence>
<proteinExistence type="predicted"/>
<dbReference type="InterPro" id="IPR041881">
    <property type="entry name" value="PqqD_sf"/>
</dbReference>
<feature type="transmembrane region" description="Helical" evidence="1">
    <location>
        <begin position="182"/>
        <end position="204"/>
    </location>
</feature>
<evidence type="ECO:0000256" key="1">
    <source>
        <dbReference type="SAM" id="Phobius"/>
    </source>
</evidence>
<gene>
    <name evidence="2" type="ORF">EHS89_13730</name>
</gene>
<evidence type="ECO:0000313" key="2">
    <source>
        <dbReference type="EMBL" id="RRC98665.1"/>
    </source>
</evidence>
<keyword evidence="1" id="KW-1133">Transmembrane helix</keyword>
<organism evidence="2 3">
    <name type="scientific">Amphritea balenae</name>
    <dbReference type="NCBI Taxonomy" id="452629"/>
    <lineage>
        <taxon>Bacteria</taxon>
        <taxon>Pseudomonadati</taxon>
        <taxon>Pseudomonadota</taxon>
        <taxon>Gammaproteobacteria</taxon>
        <taxon>Oceanospirillales</taxon>
        <taxon>Oceanospirillaceae</taxon>
        <taxon>Amphritea</taxon>
    </lineage>
</organism>
<reference evidence="2 3" key="1">
    <citation type="submission" date="2018-11" db="EMBL/GenBank/DDBJ databases">
        <title>The draft genome sequence of Amphritea balenae JAMM 1525T.</title>
        <authorList>
            <person name="Fang Z."/>
            <person name="Zhang Y."/>
            <person name="Han X."/>
        </authorList>
    </citation>
    <scope>NUCLEOTIDE SEQUENCE [LARGE SCALE GENOMIC DNA]</scope>
    <source>
        <strain evidence="2 3">JAMM 1525</strain>
    </source>
</reference>
<dbReference type="AlphaFoldDB" id="A0A3P1SPU7"/>
<keyword evidence="1" id="KW-0812">Transmembrane</keyword>
<dbReference type="GO" id="GO:0005737">
    <property type="term" value="C:cytoplasm"/>
    <property type="evidence" value="ECO:0007669"/>
    <property type="project" value="TreeGrafter"/>
</dbReference>
<dbReference type="OrthoDB" id="9759690at2"/>
<feature type="transmembrane region" description="Helical" evidence="1">
    <location>
        <begin position="430"/>
        <end position="449"/>
    </location>
</feature>
<dbReference type="GO" id="GO:0031293">
    <property type="term" value="P:membrane protein intracellular domain proteolysis"/>
    <property type="evidence" value="ECO:0007669"/>
    <property type="project" value="TreeGrafter"/>
</dbReference>
<accession>A0A3P1SPU7</accession>
<dbReference type="Proteomes" id="UP000267535">
    <property type="component" value="Unassembled WGS sequence"/>
</dbReference>
<dbReference type="PANTHER" id="PTHR13325:SF3">
    <property type="entry name" value="MEMBRANE-BOUND TRANSCRIPTION FACTOR SITE-2 PROTEASE"/>
    <property type="match status" value="1"/>
</dbReference>
<evidence type="ECO:0000313" key="3">
    <source>
        <dbReference type="Proteomes" id="UP000267535"/>
    </source>
</evidence>
<feature type="transmembrane region" description="Helical" evidence="1">
    <location>
        <begin position="362"/>
        <end position="383"/>
    </location>
</feature>
<dbReference type="Gene3D" id="1.10.10.1150">
    <property type="entry name" value="Coenzyme PQQ synthesis protein D (PqqD)"/>
    <property type="match status" value="1"/>
</dbReference>
<dbReference type="PANTHER" id="PTHR13325">
    <property type="entry name" value="PROTEASE M50 MEMBRANE-BOUND TRANSCRIPTION FACTOR SITE 2 PROTEASE"/>
    <property type="match status" value="1"/>
</dbReference>
<feature type="transmembrane region" description="Helical" evidence="1">
    <location>
        <begin position="257"/>
        <end position="278"/>
    </location>
</feature>
<feature type="transmembrane region" description="Helical" evidence="1">
    <location>
        <begin position="155"/>
        <end position="176"/>
    </location>
</feature>
<dbReference type="GO" id="GO:0016020">
    <property type="term" value="C:membrane"/>
    <property type="evidence" value="ECO:0007669"/>
    <property type="project" value="InterPro"/>
</dbReference>
<comment type="caution">
    <text evidence="2">The sequence shown here is derived from an EMBL/GenBank/DDBJ whole genome shotgun (WGS) entry which is preliminary data.</text>
</comment>